<sequence>MRSRVLGRITFQGRFPTKLQPLANHECTSDRRRKRDHVLGLADPCVTTIRIFVEEVHGSVFDLLDLFLHRNVSLKKKSNRLGLLWRMLSHAIARERVDETRRRAFVLGTRA</sequence>
<name>Q7USI2_RHOBA</name>
<reference evidence="1 2" key="1">
    <citation type="journal article" date="2003" name="Proc. Natl. Acad. Sci. U.S.A.">
        <title>Complete genome sequence of the marine planctomycete Pirellula sp. strain 1.</title>
        <authorList>
            <person name="Gloeckner F.O."/>
            <person name="Kube M."/>
            <person name="Bauer M."/>
            <person name="Teeling H."/>
            <person name="Lombardot T."/>
            <person name="Ludwig W."/>
            <person name="Gade D."/>
            <person name="Beck A."/>
            <person name="Borzym K."/>
            <person name="Heitmann K."/>
            <person name="Rabus R."/>
            <person name="Schlesner H."/>
            <person name="Amann R."/>
            <person name="Reinhardt R."/>
        </authorList>
    </citation>
    <scope>NUCLEOTIDE SEQUENCE [LARGE SCALE GENOMIC DNA]</scope>
    <source>
        <strain evidence="2">DSM 10527 / NCIMB 13988 / SH1</strain>
    </source>
</reference>
<dbReference type="STRING" id="243090.RB4482"/>
<dbReference type="Proteomes" id="UP000001025">
    <property type="component" value="Chromosome"/>
</dbReference>
<accession>Q7USI2</accession>
<dbReference type="KEGG" id="rba:RB4482"/>
<dbReference type="InParanoid" id="Q7USI2"/>
<dbReference type="HOGENOM" id="CLU_2156354_0_0_0"/>
<dbReference type="EnsemblBacteria" id="CAD73814">
    <property type="protein sequence ID" value="CAD73814"/>
    <property type="gene ID" value="RB4482"/>
</dbReference>
<dbReference type="AlphaFoldDB" id="Q7USI2"/>
<keyword evidence="2" id="KW-1185">Reference proteome</keyword>
<gene>
    <name evidence="1" type="ordered locus">RB4482</name>
</gene>
<dbReference type="EMBL" id="BX294140">
    <property type="protein sequence ID" value="CAD73814.1"/>
    <property type="molecule type" value="Genomic_DNA"/>
</dbReference>
<evidence type="ECO:0000313" key="2">
    <source>
        <dbReference type="Proteomes" id="UP000001025"/>
    </source>
</evidence>
<evidence type="ECO:0000313" key="1">
    <source>
        <dbReference type="EMBL" id="CAD73814.1"/>
    </source>
</evidence>
<protein>
    <submittedName>
        <fullName evidence="1">Uncharacterized protein</fullName>
    </submittedName>
</protein>
<proteinExistence type="predicted"/>
<organism evidence="1 2">
    <name type="scientific">Rhodopirellula baltica (strain DSM 10527 / NCIMB 13988 / SH1)</name>
    <dbReference type="NCBI Taxonomy" id="243090"/>
    <lineage>
        <taxon>Bacteria</taxon>
        <taxon>Pseudomonadati</taxon>
        <taxon>Planctomycetota</taxon>
        <taxon>Planctomycetia</taxon>
        <taxon>Pirellulales</taxon>
        <taxon>Pirellulaceae</taxon>
        <taxon>Rhodopirellula</taxon>
    </lineage>
</organism>